<dbReference type="EnsemblPlants" id="Solyc09g082820.3.1">
    <property type="protein sequence ID" value="Solyc09g082820.3.1"/>
    <property type="gene ID" value="Solyc09g082820.3"/>
</dbReference>
<reference evidence="1" key="1">
    <citation type="journal article" date="2012" name="Nature">
        <title>The tomato genome sequence provides insights into fleshy fruit evolution.</title>
        <authorList>
            <consortium name="Tomato Genome Consortium"/>
        </authorList>
    </citation>
    <scope>NUCLEOTIDE SEQUENCE [LARGE SCALE GENOMIC DNA]</scope>
    <source>
        <strain evidence="1">cv. Heinz 1706</strain>
    </source>
</reference>
<dbReference type="Proteomes" id="UP000004994">
    <property type="component" value="Chromosome 9"/>
</dbReference>
<dbReference type="AlphaFoldDB" id="A0A3Q7I6R4"/>
<dbReference type="Gramene" id="Solyc09g082820.3.1">
    <property type="protein sequence ID" value="Solyc09g082820.3.1"/>
    <property type="gene ID" value="Solyc09g082820.3"/>
</dbReference>
<accession>A0A3Q7I6R4</accession>
<evidence type="ECO:0000313" key="2">
    <source>
        <dbReference type="Proteomes" id="UP000004994"/>
    </source>
</evidence>
<name>A0A3Q7I6R4_SOLLC</name>
<keyword evidence="2" id="KW-1185">Reference proteome</keyword>
<organism evidence="1">
    <name type="scientific">Solanum lycopersicum</name>
    <name type="common">Tomato</name>
    <name type="synonym">Lycopersicon esculentum</name>
    <dbReference type="NCBI Taxonomy" id="4081"/>
    <lineage>
        <taxon>Eukaryota</taxon>
        <taxon>Viridiplantae</taxon>
        <taxon>Streptophyta</taxon>
        <taxon>Embryophyta</taxon>
        <taxon>Tracheophyta</taxon>
        <taxon>Spermatophyta</taxon>
        <taxon>Magnoliopsida</taxon>
        <taxon>eudicotyledons</taxon>
        <taxon>Gunneridae</taxon>
        <taxon>Pentapetalae</taxon>
        <taxon>asterids</taxon>
        <taxon>lamiids</taxon>
        <taxon>Solanales</taxon>
        <taxon>Solanaceae</taxon>
        <taxon>Solanoideae</taxon>
        <taxon>Solaneae</taxon>
        <taxon>Solanum</taxon>
        <taxon>Solanum subgen. Lycopersicon</taxon>
    </lineage>
</organism>
<reference evidence="1" key="2">
    <citation type="submission" date="2019-01" db="UniProtKB">
        <authorList>
            <consortium name="EnsemblPlants"/>
        </authorList>
    </citation>
    <scope>IDENTIFICATION</scope>
    <source>
        <strain evidence="1">cv. Heinz 1706</strain>
    </source>
</reference>
<proteinExistence type="predicted"/>
<evidence type="ECO:0000313" key="1">
    <source>
        <dbReference type="EnsemblPlants" id="Solyc09g082820.3.1"/>
    </source>
</evidence>
<protein>
    <submittedName>
        <fullName evidence="1">Uncharacterized protein</fullName>
    </submittedName>
</protein>
<sequence>MWLLHLLVRTTKNNLNPTSWRKKLNLRGLKMD</sequence>
<dbReference type="PaxDb" id="4081-Solyc09g082820.2.1"/>
<dbReference type="InParanoid" id="A0A3Q7I6R4"/>